<evidence type="ECO:0000259" key="6">
    <source>
        <dbReference type="SMART" id="SM00644"/>
    </source>
</evidence>
<dbReference type="PANTHER" id="PTHR30417">
    <property type="entry name" value="N-ACETYLMURAMOYL-L-ALANINE AMIDASE AMID"/>
    <property type="match status" value="1"/>
</dbReference>
<evidence type="ECO:0000256" key="4">
    <source>
        <dbReference type="ARBA" id="ARBA00023316"/>
    </source>
</evidence>
<dbReference type="SUPFAM" id="SSF55846">
    <property type="entry name" value="N-acetylmuramoyl-L-alanine amidase-like"/>
    <property type="match status" value="1"/>
</dbReference>
<evidence type="ECO:0000313" key="7">
    <source>
        <dbReference type="EMBL" id="MFC5451603.1"/>
    </source>
</evidence>
<evidence type="ECO:0000256" key="2">
    <source>
        <dbReference type="ARBA" id="ARBA00011901"/>
    </source>
</evidence>
<dbReference type="GO" id="GO:0008745">
    <property type="term" value="F:N-acetylmuramoyl-L-alanine amidase activity"/>
    <property type="evidence" value="ECO:0007669"/>
    <property type="project" value="UniProtKB-EC"/>
</dbReference>
<evidence type="ECO:0000256" key="5">
    <source>
        <dbReference type="SAM" id="MobiDB-lite"/>
    </source>
</evidence>
<dbReference type="InterPro" id="IPR051206">
    <property type="entry name" value="NAMLAA_amidase_2"/>
</dbReference>
<dbReference type="Gene3D" id="1.10.530.10">
    <property type="match status" value="1"/>
</dbReference>
<dbReference type="InterPro" id="IPR002502">
    <property type="entry name" value="Amidase_domain"/>
</dbReference>
<protein>
    <recommendedName>
        <fullName evidence="2">N-acetylmuramoyl-L-alanine amidase</fullName>
        <ecNumber evidence="2">3.5.1.28</ecNumber>
    </recommendedName>
</protein>
<feature type="region of interest" description="Disordered" evidence="5">
    <location>
        <begin position="84"/>
        <end position="119"/>
    </location>
</feature>
<proteinExistence type="predicted"/>
<reference evidence="8" key="1">
    <citation type="journal article" date="2019" name="Int. J. Syst. Evol. Microbiol.">
        <title>The Global Catalogue of Microorganisms (GCM) 10K type strain sequencing project: providing services to taxonomists for standard genome sequencing and annotation.</title>
        <authorList>
            <consortium name="The Broad Institute Genomics Platform"/>
            <consortium name="The Broad Institute Genome Sequencing Center for Infectious Disease"/>
            <person name="Wu L."/>
            <person name="Ma J."/>
        </authorList>
    </citation>
    <scope>NUCLEOTIDE SEQUENCE [LARGE SCALE GENOMIC DNA]</scope>
    <source>
        <strain evidence="8">KACC 11904</strain>
    </source>
</reference>
<name>A0ABW0KDU0_9BACL</name>
<dbReference type="EMBL" id="JBHSMJ010000039">
    <property type="protein sequence ID" value="MFC5451603.1"/>
    <property type="molecule type" value="Genomic_DNA"/>
</dbReference>
<evidence type="ECO:0000313" key="8">
    <source>
        <dbReference type="Proteomes" id="UP001596044"/>
    </source>
</evidence>
<keyword evidence="4" id="KW-0961">Cell wall biogenesis/degradation</keyword>
<dbReference type="PANTHER" id="PTHR30417:SF1">
    <property type="entry name" value="N-ACETYLMURAMOYL-L-ALANINE AMIDASE AMID"/>
    <property type="match status" value="1"/>
</dbReference>
<keyword evidence="8" id="KW-1185">Reference proteome</keyword>
<sequence length="633" mass="70468">MRHHFRIKKFIVPLALTGLLFGIVSFTPVSLPWVKQPLSANAAVIQSDSLQDAFTAAAKEFGVPESILLSVSYNLTRWEHHNGEPSTSAGYGIMHLTDNEHGDLEDSKGSEEQQNTTVTQDSNLTLSAAAKLLQLTPDELKSDPKQNIRGAAALLAQYAKETTGTVPTNPEDWYGAVVKFSGSTEASAALDFANVVYDTINQGAERQTSNGQLVHLAAQQLKHNDATANSLKLHTSKQDDADCPNSISCHFVPAAYQQHSANPGDYSNYDPADRPNYGPDIRYILIHDTEESYNDTINIFQNPYSYVAAHYVIRSSDGDVTQMVNNKDVGWHAGNWYFNMHSIGVEHEGFAKEGATWYSEQLYRSSAKLVKYLANKYNIPIDRAHIFGHEEVPGLSASKQKTMHRDPGPFWDWEHYMELLGAPIHPSGGSQKLVMIKPHFQTNQNSFSDAPSQPSDFVYLYTSPSFEAPLLDDAATQGEDKTEALNWGDKAVTGQTFYLADRQGDWDAIWYGGQKAWFYDPNQRNTVKSDGLIIKPKAGKATIPVYGGAYPEVSAYPSGVSPNTLNPLQYTIQQGQEYVAFEKVKGDYYNAKVFTYDPYLDSKEVIGNEEYYRIQFNHRFAFVKASDVDIDAN</sequence>
<dbReference type="CDD" id="cd06583">
    <property type="entry name" value="PGRP"/>
    <property type="match status" value="1"/>
</dbReference>
<dbReference type="SMART" id="SM00644">
    <property type="entry name" value="Ami_2"/>
    <property type="match status" value="1"/>
</dbReference>
<comment type="catalytic activity">
    <reaction evidence="1">
        <text>Hydrolyzes the link between N-acetylmuramoyl residues and L-amino acid residues in certain cell-wall glycopeptides.</text>
        <dbReference type="EC" id="3.5.1.28"/>
    </reaction>
</comment>
<dbReference type="Pfam" id="PF01510">
    <property type="entry name" value="Amidase_2"/>
    <property type="match status" value="1"/>
</dbReference>
<feature type="domain" description="N-acetylmuramoyl-L-alanine amidase" evidence="6">
    <location>
        <begin position="269"/>
        <end position="408"/>
    </location>
</feature>
<feature type="compositionally biased region" description="Basic and acidic residues" evidence="5">
    <location>
        <begin position="97"/>
        <end position="111"/>
    </location>
</feature>
<dbReference type="InterPro" id="IPR036505">
    <property type="entry name" value="Amidase/PGRP_sf"/>
</dbReference>
<dbReference type="Proteomes" id="UP001596044">
    <property type="component" value="Unassembled WGS sequence"/>
</dbReference>
<accession>A0ABW0KDU0</accession>
<organism evidence="7 8">
    <name type="scientific">Paenibacillus aestuarii</name>
    <dbReference type="NCBI Taxonomy" id="516965"/>
    <lineage>
        <taxon>Bacteria</taxon>
        <taxon>Bacillati</taxon>
        <taxon>Bacillota</taxon>
        <taxon>Bacilli</taxon>
        <taxon>Bacillales</taxon>
        <taxon>Paenibacillaceae</taxon>
        <taxon>Paenibacillus</taxon>
    </lineage>
</organism>
<keyword evidence="3 7" id="KW-0378">Hydrolase</keyword>
<evidence type="ECO:0000256" key="1">
    <source>
        <dbReference type="ARBA" id="ARBA00001561"/>
    </source>
</evidence>
<evidence type="ECO:0000256" key="3">
    <source>
        <dbReference type="ARBA" id="ARBA00022801"/>
    </source>
</evidence>
<dbReference type="RefSeq" id="WP_270881136.1">
    <property type="nucleotide sequence ID" value="NZ_JAQFVF010000045.1"/>
</dbReference>
<dbReference type="EC" id="3.5.1.28" evidence="2"/>
<dbReference type="Gene3D" id="3.40.80.10">
    <property type="entry name" value="Peptidoglycan recognition protein-like"/>
    <property type="match status" value="1"/>
</dbReference>
<comment type="caution">
    <text evidence="7">The sequence shown here is derived from an EMBL/GenBank/DDBJ whole genome shotgun (WGS) entry which is preliminary data.</text>
</comment>
<gene>
    <name evidence="7" type="ORF">ACFPOG_25715</name>
</gene>